<dbReference type="Gramene" id="PRQ28697">
    <property type="protein sequence ID" value="PRQ28697"/>
    <property type="gene ID" value="RchiOBHm_Chr5g0005791"/>
</dbReference>
<dbReference type="AlphaFoldDB" id="A0A2P6Q3D9"/>
<name>A0A2P6Q3D9_ROSCH</name>
<evidence type="ECO:0000313" key="1">
    <source>
        <dbReference type="EMBL" id="PRQ28697.1"/>
    </source>
</evidence>
<comment type="caution">
    <text evidence="1">The sequence shown here is derived from an EMBL/GenBank/DDBJ whole genome shotgun (WGS) entry which is preliminary data.</text>
</comment>
<evidence type="ECO:0000313" key="2">
    <source>
        <dbReference type="Proteomes" id="UP000238479"/>
    </source>
</evidence>
<dbReference type="EMBL" id="PDCK01000043">
    <property type="protein sequence ID" value="PRQ28697.1"/>
    <property type="molecule type" value="Genomic_DNA"/>
</dbReference>
<reference evidence="1 2" key="1">
    <citation type="journal article" date="2018" name="Nat. Genet.">
        <title>The Rosa genome provides new insights in the design of modern roses.</title>
        <authorList>
            <person name="Bendahmane M."/>
        </authorList>
    </citation>
    <scope>NUCLEOTIDE SEQUENCE [LARGE SCALE GENOMIC DNA]</scope>
    <source>
        <strain evidence="2">cv. Old Blush</strain>
    </source>
</reference>
<protein>
    <submittedName>
        <fullName evidence="1">Uncharacterized protein</fullName>
    </submittedName>
</protein>
<proteinExistence type="predicted"/>
<keyword evidence="2" id="KW-1185">Reference proteome</keyword>
<organism evidence="1 2">
    <name type="scientific">Rosa chinensis</name>
    <name type="common">China rose</name>
    <dbReference type="NCBI Taxonomy" id="74649"/>
    <lineage>
        <taxon>Eukaryota</taxon>
        <taxon>Viridiplantae</taxon>
        <taxon>Streptophyta</taxon>
        <taxon>Embryophyta</taxon>
        <taxon>Tracheophyta</taxon>
        <taxon>Spermatophyta</taxon>
        <taxon>Magnoliopsida</taxon>
        <taxon>eudicotyledons</taxon>
        <taxon>Gunneridae</taxon>
        <taxon>Pentapetalae</taxon>
        <taxon>rosids</taxon>
        <taxon>fabids</taxon>
        <taxon>Rosales</taxon>
        <taxon>Rosaceae</taxon>
        <taxon>Rosoideae</taxon>
        <taxon>Rosoideae incertae sedis</taxon>
        <taxon>Rosa</taxon>
    </lineage>
</organism>
<accession>A0A2P6Q3D9</accession>
<dbReference type="Proteomes" id="UP000238479">
    <property type="component" value="Chromosome 5"/>
</dbReference>
<gene>
    <name evidence="1" type="ORF">RchiOBHm_Chr5g0005791</name>
</gene>
<sequence length="80" mass="9200">MRSYSSIMLSTSSSVVTEIRASSSSFGSWYLTVTLLIWRAWRGGSRKWWRVARRQFWCRRRRNGAGYRGAAGGSSRRSCT</sequence>